<evidence type="ECO:0000256" key="10">
    <source>
        <dbReference type="ARBA" id="ARBA00023170"/>
    </source>
</evidence>
<dbReference type="InterPro" id="IPR046959">
    <property type="entry name" value="PRK1-6/SRF4-like"/>
</dbReference>
<keyword evidence="9 12" id="KW-0472">Membrane</keyword>
<dbReference type="InterPro" id="IPR013210">
    <property type="entry name" value="LRR_N_plant-typ"/>
</dbReference>
<feature type="transmembrane region" description="Helical" evidence="12">
    <location>
        <begin position="368"/>
        <end position="390"/>
    </location>
</feature>
<keyword evidence="16" id="KW-1185">Reference proteome</keyword>
<evidence type="ECO:0000256" key="8">
    <source>
        <dbReference type="ARBA" id="ARBA00022989"/>
    </source>
</evidence>
<proteinExistence type="predicted"/>
<feature type="domain" description="Leucine-rich repeat-containing N-terminal plant-type" evidence="14">
    <location>
        <begin position="34"/>
        <end position="72"/>
    </location>
</feature>
<evidence type="ECO:0000256" key="2">
    <source>
        <dbReference type="ARBA" id="ARBA00022614"/>
    </source>
</evidence>
<protein>
    <recommendedName>
        <fullName evidence="14">Leucine-rich repeat-containing N-terminal plant-type domain-containing protein</fullName>
    </recommendedName>
</protein>
<evidence type="ECO:0000256" key="9">
    <source>
        <dbReference type="ARBA" id="ARBA00023136"/>
    </source>
</evidence>
<keyword evidence="3 12" id="KW-0812">Transmembrane</keyword>
<evidence type="ECO:0000256" key="4">
    <source>
        <dbReference type="ARBA" id="ARBA00022729"/>
    </source>
</evidence>
<comment type="caution">
    <text evidence="15">The sequence shown here is derived from an EMBL/GenBank/DDBJ whole genome shotgun (WGS) entry which is preliminary data.</text>
</comment>
<evidence type="ECO:0000313" key="16">
    <source>
        <dbReference type="Proteomes" id="UP000541444"/>
    </source>
</evidence>
<dbReference type="Proteomes" id="UP000541444">
    <property type="component" value="Unassembled WGS sequence"/>
</dbReference>
<keyword evidence="8 12" id="KW-1133">Transmembrane helix</keyword>
<evidence type="ECO:0000256" key="1">
    <source>
        <dbReference type="ARBA" id="ARBA00004479"/>
    </source>
</evidence>
<dbReference type="Pfam" id="PF00560">
    <property type="entry name" value="LRR_1"/>
    <property type="match status" value="3"/>
</dbReference>
<dbReference type="InterPro" id="IPR032675">
    <property type="entry name" value="LRR_dom_sf"/>
</dbReference>
<evidence type="ECO:0000256" key="11">
    <source>
        <dbReference type="ARBA" id="ARBA00023180"/>
    </source>
</evidence>
<reference evidence="15 16" key="1">
    <citation type="journal article" date="2020" name="IScience">
        <title>Genome Sequencing of the Endangered Kingdonia uniflora (Circaeasteraceae, Ranunculales) Reveals Potential Mechanisms of Evolutionary Specialization.</title>
        <authorList>
            <person name="Sun Y."/>
            <person name="Deng T."/>
            <person name="Zhang A."/>
            <person name="Moore M.J."/>
            <person name="Landis J.B."/>
            <person name="Lin N."/>
            <person name="Zhang H."/>
            <person name="Zhang X."/>
            <person name="Huang J."/>
            <person name="Zhang X."/>
            <person name="Sun H."/>
            <person name="Wang H."/>
        </authorList>
    </citation>
    <scope>NUCLEOTIDE SEQUENCE [LARGE SCALE GENOMIC DNA]</scope>
    <source>
        <strain evidence="15">TB1705</strain>
        <tissue evidence="15">Leaf</tissue>
    </source>
</reference>
<feature type="chain" id="PRO_5029706810" description="Leucine-rich repeat-containing N-terminal plant-type domain-containing protein" evidence="13">
    <location>
        <begin position="23"/>
        <end position="501"/>
    </location>
</feature>
<dbReference type="SUPFAM" id="SSF52058">
    <property type="entry name" value="L domain-like"/>
    <property type="match status" value="1"/>
</dbReference>
<comment type="subcellular location">
    <subcellularLocation>
        <location evidence="1">Membrane</location>
        <topology evidence="1">Single-pass type I membrane protein</topology>
    </subcellularLocation>
</comment>
<dbReference type="OrthoDB" id="1706439at2759"/>
<dbReference type="Pfam" id="PF08263">
    <property type="entry name" value="LRRNT_2"/>
    <property type="match status" value="1"/>
</dbReference>
<evidence type="ECO:0000256" key="5">
    <source>
        <dbReference type="ARBA" id="ARBA00022737"/>
    </source>
</evidence>
<dbReference type="EMBL" id="JACGCM010001144">
    <property type="protein sequence ID" value="KAF6161192.1"/>
    <property type="molecule type" value="Genomic_DNA"/>
</dbReference>
<dbReference type="PANTHER" id="PTHR48007">
    <property type="entry name" value="LEUCINE-RICH REPEAT RECEPTOR-LIKE PROTEIN KINASE PXC1"/>
    <property type="match status" value="1"/>
</dbReference>
<dbReference type="InterPro" id="IPR011009">
    <property type="entry name" value="Kinase-like_dom_sf"/>
</dbReference>
<dbReference type="FunFam" id="3.80.10.10:FF:000101">
    <property type="entry name" value="LRR receptor-like serine/threonine-protein kinase ERECTA"/>
    <property type="match status" value="1"/>
</dbReference>
<accession>A0A7J7N2E1</accession>
<dbReference type="PANTHER" id="PTHR48007:SF76">
    <property type="entry name" value="OS03G0145102 PROTEIN"/>
    <property type="match status" value="1"/>
</dbReference>
<name>A0A7J7N2E1_9MAGN</name>
<evidence type="ECO:0000256" key="3">
    <source>
        <dbReference type="ARBA" id="ARBA00022692"/>
    </source>
</evidence>
<feature type="signal peptide" evidence="13">
    <location>
        <begin position="1"/>
        <end position="22"/>
    </location>
</feature>
<dbReference type="SUPFAM" id="SSF56112">
    <property type="entry name" value="Protein kinase-like (PK-like)"/>
    <property type="match status" value="1"/>
</dbReference>
<keyword evidence="2" id="KW-0433">Leucine-rich repeat</keyword>
<sequence length="501" mass="55398">MEPRPQAILIFGALFFLYPVISQSQTFRKLDNTTDQQALLIFKSKITDDPYGVRKTWNTNTSLCNWRGVTCNITKLRVTSLSLDNLGLSGPITPYIANLSFLSVFNFTNNSFHGSIPNDFGRLFRLQFLLLDSNLIQDSIPPSLSLCCKLLLLDLSMNKLEGTIPYELDALTELQVLQLSENFFTGSLPLSLGKFSSLTNLLLIKNSLQGSIPEEVGRLPFLINLQFDLNNITSELPFSLLNSSSLLILSMALNKISGSLPSDMFSKLTSLTTLYVGGNNLAGSIPPSLVNASRLEQIDLSVNNFDIEQFAKSTSYKPGEICIEGIFRNSTAVSLFGNPNLCGGVPGLELPICTAVPQKHSGKSRVKLIIELVARFTAFGLLSGLFLFLLRKTKSGNRVSTKGDFYSFGILVLEVFTRKKPTDEMFTWDFNVQKWVSMALPNRIMDVVDPELIGINGDSIAKCLVSAINIGLMCAKELLEDRPTMRDVSVMLRSVVNKRLS</sequence>
<evidence type="ECO:0000256" key="13">
    <source>
        <dbReference type="SAM" id="SignalP"/>
    </source>
</evidence>
<dbReference type="Gene3D" id="1.10.510.10">
    <property type="entry name" value="Transferase(Phosphotransferase) domain 1"/>
    <property type="match status" value="1"/>
</dbReference>
<keyword evidence="10" id="KW-0675">Receptor</keyword>
<evidence type="ECO:0000313" key="15">
    <source>
        <dbReference type="EMBL" id="KAF6161192.1"/>
    </source>
</evidence>
<dbReference type="GO" id="GO:0005524">
    <property type="term" value="F:ATP binding"/>
    <property type="evidence" value="ECO:0007669"/>
    <property type="project" value="UniProtKB-KW"/>
</dbReference>
<keyword evidence="4 13" id="KW-0732">Signal</keyword>
<dbReference type="GO" id="GO:0016020">
    <property type="term" value="C:membrane"/>
    <property type="evidence" value="ECO:0007669"/>
    <property type="project" value="UniProtKB-SubCell"/>
</dbReference>
<evidence type="ECO:0000256" key="12">
    <source>
        <dbReference type="SAM" id="Phobius"/>
    </source>
</evidence>
<evidence type="ECO:0000259" key="14">
    <source>
        <dbReference type="Pfam" id="PF08263"/>
    </source>
</evidence>
<evidence type="ECO:0000256" key="6">
    <source>
        <dbReference type="ARBA" id="ARBA00022741"/>
    </source>
</evidence>
<keyword evidence="6" id="KW-0547">Nucleotide-binding</keyword>
<dbReference type="AlphaFoldDB" id="A0A7J7N2E1"/>
<gene>
    <name evidence="15" type="ORF">GIB67_007833</name>
</gene>
<evidence type="ECO:0000256" key="7">
    <source>
        <dbReference type="ARBA" id="ARBA00022840"/>
    </source>
</evidence>
<keyword evidence="11" id="KW-0325">Glycoprotein</keyword>
<keyword evidence="5" id="KW-0677">Repeat</keyword>
<dbReference type="InterPro" id="IPR001611">
    <property type="entry name" value="Leu-rich_rpt"/>
</dbReference>
<organism evidence="15 16">
    <name type="scientific">Kingdonia uniflora</name>
    <dbReference type="NCBI Taxonomy" id="39325"/>
    <lineage>
        <taxon>Eukaryota</taxon>
        <taxon>Viridiplantae</taxon>
        <taxon>Streptophyta</taxon>
        <taxon>Embryophyta</taxon>
        <taxon>Tracheophyta</taxon>
        <taxon>Spermatophyta</taxon>
        <taxon>Magnoliopsida</taxon>
        <taxon>Ranunculales</taxon>
        <taxon>Circaeasteraceae</taxon>
        <taxon>Kingdonia</taxon>
    </lineage>
</organism>
<keyword evidence="7" id="KW-0067">ATP-binding</keyword>
<dbReference type="Gene3D" id="3.80.10.10">
    <property type="entry name" value="Ribonuclease Inhibitor"/>
    <property type="match status" value="2"/>
</dbReference>